<evidence type="ECO:0000313" key="2">
    <source>
        <dbReference type="Proteomes" id="UP000037035"/>
    </source>
</evidence>
<protein>
    <submittedName>
        <fullName evidence="1">Uncharacterized protein</fullName>
    </submittedName>
</protein>
<dbReference type="AlphaFoldDB" id="A0A0L6VU19"/>
<accession>A0A0L6VU19</accession>
<organism evidence="1 2">
    <name type="scientific">Puccinia sorghi</name>
    <dbReference type="NCBI Taxonomy" id="27349"/>
    <lineage>
        <taxon>Eukaryota</taxon>
        <taxon>Fungi</taxon>
        <taxon>Dikarya</taxon>
        <taxon>Basidiomycota</taxon>
        <taxon>Pucciniomycotina</taxon>
        <taxon>Pucciniomycetes</taxon>
        <taxon>Pucciniales</taxon>
        <taxon>Pucciniaceae</taxon>
        <taxon>Puccinia</taxon>
    </lineage>
</organism>
<gene>
    <name evidence="1" type="ORF">VP01_1055g1</name>
</gene>
<name>A0A0L6VU19_9BASI</name>
<reference evidence="1 2" key="1">
    <citation type="submission" date="2015-08" db="EMBL/GenBank/DDBJ databases">
        <title>Next Generation Sequencing and Analysis of the Genome of Puccinia sorghi L Schw, the Causal Agent of Maize Common Rust.</title>
        <authorList>
            <person name="Rochi L."/>
            <person name="Burguener G."/>
            <person name="Darino M."/>
            <person name="Turjanski A."/>
            <person name="Kreff E."/>
            <person name="Dieguez M.J."/>
            <person name="Sacco F."/>
        </authorList>
    </citation>
    <scope>NUCLEOTIDE SEQUENCE [LARGE SCALE GENOMIC DNA]</scope>
    <source>
        <strain evidence="1 2">RO10H11247</strain>
    </source>
</reference>
<dbReference type="VEuPathDB" id="FungiDB:VP01_1055g1"/>
<comment type="caution">
    <text evidence="1">The sequence shown here is derived from an EMBL/GenBank/DDBJ whole genome shotgun (WGS) entry which is preliminary data.</text>
</comment>
<sequence>MSSEGCISPLAVPATTLQEYFFRCAFKSTIQTRNLFLDDLKITHIPHCSFNWEEKSDSPWNVAFCEMELKQWKYARSQACGMGAAAKYLLGFAWKTTPANPIWKTRQRCGLFDSQCSLIMTDCIPLNKHIKQPCNRNTIPELNSGRASLQIGYRKGSEFEPTHMQATVAL</sequence>
<keyword evidence="2" id="KW-1185">Reference proteome</keyword>
<dbReference type="Proteomes" id="UP000037035">
    <property type="component" value="Unassembled WGS sequence"/>
</dbReference>
<proteinExistence type="predicted"/>
<evidence type="ECO:0000313" key="1">
    <source>
        <dbReference type="EMBL" id="KNZ64203.1"/>
    </source>
</evidence>
<dbReference type="EMBL" id="LAVV01000621">
    <property type="protein sequence ID" value="KNZ64203.1"/>
    <property type="molecule type" value="Genomic_DNA"/>
</dbReference>